<dbReference type="EMBL" id="JBHLTQ010000004">
    <property type="protein sequence ID" value="MFC0604567.1"/>
    <property type="molecule type" value="Genomic_DNA"/>
</dbReference>
<feature type="transmembrane region" description="Helical" evidence="1">
    <location>
        <begin position="40"/>
        <end position="65"/>
    </location>
</feature>
<keyword evidence="1" id="KW-0812">Transmembrane</keyword>
<dbReference type="InterPro" id="IPR003675">
    <property type="entry name" value="Rce1/LyrA-like_dom"/>
</dbReference>
<dbReference type="PANTHER" id="PTHR36435:SF1">
    <property type="entry name" value="CAAX AMINO TERMINAL PROTEASE FAMILY PROTEIN"/>
    <property type="match status" value="1"/>
</dbReference>
<organism evidence="3 4">
    <name type="scientific">Winogradskyella pulchriflava</name>
    <dbReference type="NCBI Taxonomy" id="1110688"/>
    <lineage>
        <taxon>Bacteria</taxon>
        <taxon>Pseudomonadati</taxon>
        <taxon>Bacteroidota</taxon>
        <taxon>Flavobacteriia</taxon>
        <taxon>Flavobacteriales</taxon>
        <taxon>Flavobacteriaceae</taxon>
        <taxon>Winogradskyella</taxon>
    </lineage>
</organism>
<gene>
    <name evidence="3" type="ORF">ACFFGA_08380</name>
</gene>
<keyword evidence="1" id="KW-1133">Transmembrane helix</keyword>
<feature type="transmembrane region" description="Helical" evidence="1">
    <location>
        <begin position="186"/>
        <end position="201"/>
    </location>
</feature>
<reference evidence="3 4" key="1">
    <citation type="submission" date="2024-09" db="EMBL/GenBank/DDBJ databases">
        <authorList>
            <person name="Sun Q."/>
            <person name="Mori K."/>
        </authorList>
    </citation>
    <scope>NUCLEOTIDE SEQUENCE [LARGE SCALE GENOMIC DNA]</scope>
    <source>
        <strain evidence="3 4">NCAIM B.02481</strain>
    </source>
</reference>
<feature type="transmembrane region" description="Helical" evidence="1">
    <location>
        <begin position="241"/>
        <end position="258"/>
    </location>
</feature>
<feature type="transmembrane region" description="Helical" evidence="1">
    <location>
        <begin position="7"/>
        <end position="28"/>
    </location>
</feature>
<feature type="domain" description="CAAX prenyl protease 2/Lysostaphin resistance protein A-like" evidence="2">
    <location>
        <begin position="131"/>
        <end position="218"/>
    </location>
</feature>
<comment type="caution">
    <text evidence="3">The sequence shown here is derived from an EMBL/GenBank/DDBJ whole genome shotgun (WGS) entry which is preliminary data.</text>
</comment>
<feature type="transmembrane region" description="Helical" evidence="1">
    <location>
        <begin position="206"/>
        <end position="226"/>
    </location>
</feature>
<dbReference type="InterPro" id="IPR052710">
    <property type="entry name" value="CAAX_protease"/>
</dbReference>
<sequence>MNILKAILLTALLMGLEVLISLGVYEFIEPKVSDSLSDNSLIHYFGITSRIPTVIAYLIVFYLSYKTIFRFDNRIEKVKGVKPDFILYLILITIGLELFDRPLFDFSKICDYFSGAELKPFEFSESSNLSILYRGISVLIIAPIFEELFFRKFLFGEVLKKHSLTISILVSSICFSIIHLPSYRNLLPTFIFGIIACLIYNRTKNIFYTIILHFLTNLSWLLLVAYGKSYYEWSYGLNYNFVYWLLFIFGMGLSYIGIKKITVANNGYK</sequence>
<dbReference type="Proteomes" id="UP001589832">
    <property type="component" value="Unassembled WGS sequence"/>
</dbReference>
<protein>
    <submittedName>
        <fullName evidence="3">Lysostaphin resistance A-like protein</fullName>
    </submittedName>
</protein>
<feature type="transmembrane region" description="Helical" evidence="1">
    <location>
        <begin position="131"/>
        <end position="150"/>
    </location>
</feature>
<feature type="transmembrane region" description="Helical" evidence="1">
    <location>
        <begin position="162"/>
        <end position="180"/>
    </location>
</feature>
<dbReference type="PANTHER" id="PTHR36435">
    <property type="entry name" value="SLR1288 PROTEIN"/>
    <property type="match status" value="1"/>
</dbReference>
<evidence type="ECO:0000313" key="3">
    <source>
        <dbReference type="EMBL" id="MFC0604567.1"/>
    </source>
</evidence>
<name>A0ABV6Q8G3_9FLAO</name>
<keyword evidence="4" id="KW-1185">Reference proteome</keyword>
<dbReference type="RefSeq" id="WP_386062427.1">
    <property type="nucleotide sequence ID" value="NZ_JBHLTQ010000004.1"/>
</dbReference>
<evidence type="ECO:0000259" key="2">
    <source>
        <dbReference type="Pfam" id="PF02517"/>
    </source>
</evidence>
<accession>A0ABV6Q8G3</accession>
<dbReference type="Pfam" id="PF02517">
    <property type="entry name" value="Rce1-like"/>
    <property type="match status" value="1"/>
</dbReference>
<evidence type="ECO:0000313" key="4">
    <source>
        <dbReference type="Proteomes" id="UP001589832"/>
    </source>
</evidence>
<keyword evidence="1" id="KW-0472">Membrane</keyword>
<evidence type="ECO:0000256" key="1">
    <source>
        <dbReference type="SAM" id="Phobius"/>
    </source>
</evidence>
<feature type="transmembrane region" description="Helical" evidence="1">
    <location>
        <begin position="85"/>
        <end position="104"/>
    </location>
</feature>
<proteinExistence type="predicted"/>